<accession>A0A9D2Q0N1</accession>
<gene>
    <name evidence="6" type="ORF">H9932_09170</name>
</gene>
<proteinExistence type="predicted"/>
<keyword evidence="1" id="KW-0805">Transcription regulation</keyword>
<dbReference type="EMBL" id="DWWC01000188">
    <property type="protein sequence ID" value="HJC69829.1"/>
    <property type="molecule type" value="Genomic_DNA"/>
</dbReference>
<evidence type="ECO:0000259" key="5">
    <source>
        <dbReference type="Pfam" id="PF13377"/>
    </source>
</evidence>
<dbReference type="GO" id="GO:0003677">
    <property type="term" value="F:DNA binding"/>
    <property type="evidence" value="ECO:0007669"/>
    <property type="project" value="UniProtKB-KW"/>
</dbReference>
<evidence type="ECO:0000313" key="6">
    <source>
        <dbReference type="EMBL" id="HJC69829.1"/>
    </source>
</evidence>
<evidence type="ECO:0000313" key="7">
    <source>
        <dbReference type="Proteomes" id="UP000823854"/>
    </source>
</evidence>
<feature type="domain" description="Transcriptional regulator LacI/GalR-like sensor" evidence="5">
    <location>
        <begin position="1"/>
        <end position="61"/>
    </location>
</feature>
<dbReference type="SUPFAM" id="SSF53822">
    <property type="entry name" value="Periplasmic binding protein-like I"/>
    <property type="match status" value="1"/>
</dbReference>
<evidence type="ECO:0000256" key="1">
    <source>
        <dbReference type="ARBA" id="ARBA00023015"/>
    </source>
</evidence>
<dbReference type="AlphaFoldDB" id="A0A9D2Q0N1"/>
<evidence type="ECO:0000256" key="3">
    <source>
        <dbReference type="ARBA" id="ARBA00023163"/>
    </source>
</evidence>
<feature type="non-terminal residue" evidence="6">
    <location>
        <position position="1"/>
    </location>
</feature>
<name>A0A9D2Q0N1_9MICO</name>
<dbReference type="Gene3D" id="3.40.50.2300">
    <property type="match status" value="1"/>
</dbReference>
<organism evidence="6 7">
    <name type="scientific">Candidatus Brachybacterium intestinipullorum</name>
    <dbReference type="NCBI Taxonomy" id="2838512"/>
    <lineage>
        <taxon>Bacteria</taxon>
        <taxon>Bacillati</taxon>
        <taxon>Actinomycetota</taxon>
        <taxon>Actinomycetes</taxon>
        <taxon>Micrococcales</taxon>
        <taxon>Dermabacteraceae</taxon>
        <taxon>Brachybacterium</taxon>
    </lineage>
</organism>
<dbReference type="InterPro" id="IPR028082">
    <property type="entry name" value="Peripla_BP_I"/>
</dbReference>
<dbReference type="InterPro" id="IPR046335">
    <property type="entry name" value="LacI/GalR-like_sensor"/>
</dbReference>
<keyword evidence="2" id="KW-0238">DNA-binding</keyword>
<comment type="caution">
    <text evidence="6">The sequence shown here is derived from an EMBL/GenBank/DDBJ whole genome shotgun (WGS) entry which is preliminary data.</text>
</comment>
<dbReference type="Proteomes" id="UP000823854">
    <property type="component" value="Unassembled WGS sequence"/>
</dbReference>
<sequence length="64" mass="6708">VSWDDSLIAEVASPSITALAREPFAMGRSGGDLLVRRIEGTASRGERMQTAPAGLVPRASTARP</sequence>
<keyword evidence="3" id="KW-0804">Transcription</keyword>
<reference evidence="6" key="2">
    <citation type="submission" date="2021-04" db="EMBL/GenBank/DDBJ databases">
        <authorList>
            <person name="Gilroy R."/>
        </authorList>
    </citation>
    <scope>NUCLEOTIDE SEQUENCE</scope>
    <source>
        <strain evidence="6">CHK130-7132</strain>
    </source>
</reference>
<evidence type="ECO:0000256" key="2">
    <source>
        <dbReference type="ARBA" id="ARBA00023125"/>
    </source>
</evidence>
<evidence type="ECO:0000256" key="4">
    <source>
        <dbReference type="SAM" id="MobiDB-lite"/>
    </source>
</evidence>
<reference evidence="6" key="1">
    <citation type="journal article" date="2021" name="PeerJ">
        <title>Extensive microbial diversity within the chicken gut microbiome revealed by metagenomics and culture.</title>
        <authorList>
            <person name="Gilroy R."/>
            <person name="Ravi A."/>
            <person name="Getino M."/>
            <person name="Pursley I."/>
            <person name="Horton D.L."/>
            <person name="Alikhan N.F."/>
            <person name="Baker D."/>
            <person name="Gharbi K."/>
            <person name="Hall N."/>
            <person name="Watson M."/>
            <person name="Adriaenssens E.M."/>
            <person name="Foster-Nyarko E."/>
            <person name="Jarju S."/>
            <person name="Secka A."/>
            <person name="Antonio M."/>
            <person name="Oren A."/>
            <person name="Chaudhuri R.R."/>
            <person name="La Ragione R."/>
            <person name="Hildebrand F."/>
            <person name="Pallen M.J."/>
        </authorList>
    </citation>
    <scope>NUCLEOTIDE SEQUENCE</scope>
    <source>
        <strain evidence="6">CHK130-7132</strain>
    </source>
</reference>
<dbReference type="Pfam" id="PF13377">
    <property type="entry name" value="Peripla_BP_3"/>
    <property type="match status" value="1"/>
</dbReference>
<feature type="region of interest" description="Disordered" evidence="4">
    <location>
        <begin position="41"/>
        <end position="64"/>
    </location>
</feature>
<protein>
    <submittedName>
        <fullName evidence="6">Substrate-binding domain-containing protein</fullName>
    </submittedName>
</protein>